<dbReference type="SUPFAM" id="SSF52172">
    <property type="entry name" value="CheY-like"/>
    <property type="match status" value="1"/>
</dbReference>
<dbReference type="InterPro" id="IPR011006">
    <property type="entry name" value="CheY-like_superfamily"/>
</dbReference>
<dbReference type="InterPro" id="IPR001789">
    <property type="entry name" value="Sig_transdc_resp-reg_receiver"/>
</dbReference>
<evidence type="ECO:0000313" key="5">
    <source>
        <dbReference type="Proteomes" id="UP000605676"/>
    </source>
</evidence>
<feature type="domain" description="HTH LytTR-type" evidence="3">
    <location>
        <begin position="137"/>
        <end position="204"/>
    </location>
</feature>
<dbReference type="InterPro" id="IPR046947">
    <property type="entry name" value="LytR-like"/>
</dbReference>
<gene>
    <name evidence="4" type="ORF">JIV24_14925</name>
</gene>
<organism evidence="4 5">
    <name type="scientific">Carboxylicivirga marina</name>
    <dbReference type="NCBI Taxonomy" id="2800988"/>
    <lineage>
        <taxon>Bacteria</taxon>
        <taxon>Pseudomonadati</taxon>
        <taxon>Bacteroidota</taxon>
        <taxon>Bacteroidia</taxon>
        <taxon>Marinilabiliales</taxon>
        <taxon>Marinilabiliaceae</taxon>
        <taxon>Carboxylicivirga</taxon>
    </lineage>
</organism>
<keyword evidence="1" id="KW-0597">Phosphoprotein</keyword>
<keyword evidence="5" id="KW-1185">Reference proteome</keyword>
<dbReference type="Pfam" id="PF00072">
    <property type="entry name" value="Response_reg"/>
    <property type="match status" value="1"/>
</dbReference>
<protein>
    <submittedName>
        <fullName evidence="4">Response regulator transcription factor</fullName>
    </submittedName>
</protein>
<evidence type="ECO:0000313" key="4">
    <source>
        <dbReference type="EMBL" id="MBK3518637.1"/>
    </source>
</evidence>
<dbReference type="PROSITE" id="PS50930">
    <property type="entry name" value="HTH_LYTTR"/>
    <property type="match status" value="1"/>
</dbReference>
<reference evidence="4 5" key="1">
    <citation type="submission" date="2021-01" db="EMBL/GenBank/DDBJ databases">
        <title>Carboxyliciviraga sp.nov., isolated from coastal sediments.</title>
        <authorList>
            <person name="Lu D."/>
            <person name="Zhang T."/>
        </authorList>
    </citation>
    <scope>NUCLEOTIDE SEQUENCE [LARGE SCALE GENOMIC DNA]</scope>
    <source>
        <strain evidence="4 5">N1Y132</strain>
    </source>
</reference>
<dbReference type="PROSITE" id="PS50110">
    <property type="entry name" value="RESPONSE_REGULATORY"/>
    <property type="match status" value="1"/>
</dbReference>
<feature type="domain" description="Response regulatory" evidence="2">
    <location>
        <begin position="4"/>
        <end position="115"/>
    </location>
</feature>
<evidence type="ECO:0000256" key="1">
    <source>
        <dbReference type="PROSITE-ProRule" id="PRU00169"/>
    </source>
</evidence>
<dbReference type="EMBL" id="JAENRR010000038">
    <property type="protein sequence ID" value="MBK3518637.1"/>
    <property type="molecule type" value="Genomic_DNA"/>
</dbReference>
<sequence length="240" mass="27902">MRINCLIIDDEPLAVEVIQNHINKLDSLNVVDTCHRAAEAFDILRTKKIDLLFLDIQMPGLTGLEFLRSLRHPPKVILTTAFKEYALEGYELDIVDYLMKPISFERFVKAVNKFFEQQPRDIELHQAKPACDDNNFLYIRTGKMVHKVLLKDIEYVESLKDYVNIHTSDRTITARQTLSSIENMLNEERFMRIHRSFIVSINHISGFTATTIAIADKNLPIGRNYKQQVFHQLNYHPGDE</sequence>
<accession>A0ABS1HLU7</accession>
<dbReference type="SMART" id="SM00448">
    <property type="entry name" value="REC"/>
    <property type="match status" value="1"/>
</dbReference>
<evidence type="ECO:0000259" key="2">
    <source>
        <dbReference type="PROSITE" id="PS50110"/>
    </source>
</evidence>
<dbReference type="Gene3D" id="3.40.50.2300">
    <property type="match status" value="1"/>
</dbReference>
<dbReference type="SMART" id="SM00850">
    <property type="entry name" value="LytTR"/>
    <property type="match status" value="1"/>
</dbReference>
<dbReference type="Pfam" id="PF04397">
    <property type="entry name" value="LytTR"/>
    <property type="match status" value="1"/>
</dbReference>
<comment type="caution">
    <text evidence="4">The sequence shown here is derived from an EMBL/GenBank/DDBJ whole genome shotgun (WGS) entry which is preliminary data.</text>
</comment>
<dbReference type="PANTHER" id="PTHR37299:SF1">
    <property type="entry name" value="STAGE 0 SPORULATION PROTEIN A HOMOLOG"/>
    <property type="match status" value="1"/>
</dbReference>
<evidence type="ECO:0000259" key="3">
    <source>
        <dbReference type="PROSITE" id="PS50930"/>
    </source>
</evidence>
<dbReference type="PANTHER" id="PTHR37299">
    <property type="entry name" value="TRANSCRIPTIONAL REGULATOR-RELATED"/>
    <property type="match status" value="1"/>
</dbReference>
<dbReference type="InterPro" id="IPR007492">
    <property type="entry name" value="LytTR_DNA-bd_dom"/>
</dbReference>
<name>A0ABS1HLU7_9BACT</name>
<dbReference type="Gene3D" id="2.40.50.1020">
    <property type="entry name" value="LytTr DNA-binding domain"/>
    <property type="match status" value="1"/>
</dbReference>
<dbReference type="Proteomes" id="UP000605676">
    <property type="component" value="Unassembled WGS sequence"/>
</dbReference>
<proteinExistence type="predicted"/>
<feature type="modified residue" description="4-aspartylphosphate" evidence="1">
    <location>
        <position position="55"/>
    </location>
</feature>
<dbReference type="RefSeq" id="WP_200465863.1">
    <property type="nucleotide sequence ID" value="NZ_JAENRR010000038.1"/>
</dbReference>